<feature type="compositionally biased region" description="Polar residues" evidence="1">
    <location>
        <begin position="140"/>
        <end position="160"/>
    </location>
</feature>
<accession>B6GVR3</accession>
<evidence type="ECO:0000313" key="2">
    <source>
        <dbReference type="EMBL" id="CAP78976.1"/>
    </source>
</evidence>
<protein>
    <submittedName>
        <fullName evidence="2">Uncharacterized protein</fullName>
    </submittedName>
</protein>
<name>B6GVR3_PENRW</name>
<evidence type="ECO:0000256" key="1">
    <source>
        <dbReference type="SAM" id="MobiDB-lite"/>
    </source>
</evidence>
<organism evidence="2 3">
    <name type="scientific">Penicillium rubens (strain ATCC 28089 / DSM 1075 / NRRL 1951 / Wisconsin 54-1255)</name>
    <name type="common">Penicillium chrysogenum</name>
    <dbReference type="NCBI Taxonomy" id="500485"/>
    <lineage>
        <taxon>Eukaryota</taxon>
        <taxon>Fungi</taxon>
        <taxon>Dikarya</taxon>
        <taxon>Ascomycota</taxon>
        <taxon>Pezizomycotina</taxon>
        <taxon>Eurotiomycetes</taxon>
        <taxon>Eurotiomycetidae</taxon>
        <taxon>Eurotiales</taxon>
        <taxon>Aspergillaceae</taxon>
        <taxon>Penicillium</taxon>
        <taxon>Penicillium chrysogenum species complex</taxon>
    </lineage>
</organism>
<dbReference type="VEuPathDB" id="FungiDB:PCH_Pc03g00140"/>
<gene>
    <name evidence="2" type="ORF">Pc03g00140</name>
    <name evidence="2" type="ORF">PCH_Pc03g00140</name>
</gene>
<reference evidence="2 3" key="1">
    <citation type="journal article" date="2008" name="Nat. Biotechnol.">
        <title>Genome sequencing and analysis of the filamentous fungus Penicillium chrysogenum.</title>
        <authorList>
            <person name="van den Berg M.A."/>
            <person name="Albang R."/>
            <person name="Albermann K."/>
            <person name="Badger J.H."/>
            <person name="Daran J.-M."/>
            <person name="Driessen A.J.M."/>
            <person name="Garcia-Estrada C."/>
            <person name="Fedorova N.D."/>
            <person name="Harris D.M."/>
            <person name="Heijne W.H.M."/>
            <person name="Joardar V.S."/>
            <person name="Kiel J.A.K.W."/>
            <person name="Kovalchuk A."/>
            <person name="Martin J.F."/>
            <person name="Nierman W.C."/>
            <person name="Nijland J.G."/>
            <person name="Pronk J.T."/>
            <person name="Roubos J.A."/>
            <person name="van der Klei I.J."/>
            <person name="van Peij N.N.M.E."/>
            <person name="Veenhuis M."/>
            <person name="von Doehren H."/>
            <person name="Wagner C."/>
            <person name="Wortman J.R."/>
            <person name="Bovenberg R.A.L."/>
        </authorList>
    </citation>
    <scope>NUCLEOTIDE SEQUENCE [LARGE SCALE GENOMIC DNA]</scope>
    <source>
        <strain evidence="3">ATCC 28089 / DSM 1075 / NRRL 1951 / Wisconsin 54-1255</strain>
    </source>
</reference>
<dbReference type="EMBL" id="AM920418">
    <property type="protein sequence ID" value="CAP78976.1"/>
    <property type="molecule type" value="Genomic_DNA"/>
</dbReference>
<feature type="compositionally biased region" description="Polar residues" evidence="1">
    <location>
        <begin position="169"/>
        <end position="179"/>
    </location>
</feature>
<proteinExistence type="predicted"/>
<dbReference type="Proteomes" id="UP000000724">
    <property type="component" value="Contig Pc00c03"/>
</dbReference>
<dbReference type="HOGENOM" id="CLU_1050112_0_0_1"/>
<sequence length="265" mass="29340">MPLPIVAVKGSHGDQQASIKKCVLHHFLPGWVVSDALHKFTPLIEYWSSYSTDIYKLHRGLANQSVPVRDVIPSRFTVLFTPADQRDEIWVSWSKSLDIRPQCIGAMPQLLAISTSLVLIVRTLNLRAYQSGPNNPALPSVSTQNHGLQTTSGPVASSNAPCPRWKVANQDSGSTTGCGHSESSYTTARLIPVATFNPSDTFKWRRLLVSNVWSSSFLGWHLVSSQARKPERHSGMLMFCLAYGRQANEKAHYSRIISDIREAAS</sequence>
<dbReference type="AlphaFoldDB" id="B6GVR3"/>
<feature type="region of interest" description="Disordered" evidence="1">
    <location>
        <begin position="135"/>
        <end position="179"/>
    </location>
</feature>
<evidence type="ECO:0000313" key="3">
    <source>
        <dbReference type="Proteomes" id="UP000000724"/>
    </source>
</evidence>
<keyword evidence="3" id="KW-1185">Reference proteome</keyword>